<dbReference type="EMBL" id="MN740675">
    <property type="protein sequence ID" value="QHS80056.1"/>
    <property type="molecule type" value="Genomic_DNA"/>
</dbReference>
<keyword evidence="1" id="KW-1133">Transmembrane helix</keyword>
<keyword evidence="1" id="KW-0812">Transmembrane</keyword>
<dbReference type="AlphaFoldDB" id="A0A6C0AKA2"/>
<feature type="transmembrane region" description="Helical" evidence="1">
    <location>
        <begin position="170"/>
        <end position="188"/>
    </location>
</feature>
<evidence type="ECO:0000313" key="2">
    <source>
        <dbReference type="EMBL" id="QHS80056.1"/>
    </source>
</evidence>
<protein>
    <submittedName>
        <fullName evidence="2">Uncharacterized protein</fullName>
    </submittedName>
</protein>
<sequence>MNTQMKNTMYILAMGVITQLIFWSFISPMVGAKTMRGLELTESINDKIPCKEGTNKTDCICPNTECLKFIEKTGGCHPIDCWKWDKYNSKCEPAGKEFIPAMILQGIPITGVFGSGFGNIGRWDIFSTYMGLMFGGCLSICCCGICCNCMANENEKVSATQAGTKCGSSLLSLAVTVLWIWGIVVIANREIEAPYYDWEGNSIICPLV</sequence>
<feature type="transmembrane region" description="Helical" evidence="1">
    <location>
        <begin position="129"/>
        <end position="150"/>
    </location>
</feature>
<name>A0A6C0AKA2_9ZZZZ</name>
<evidence type="ECO:0000256" key="1">
    <source>
        <dbReference type="SAM" id="Phobius"/>
    </source>
</evidence>
<organism evidence="2">
    <name type="scientific">viral metagenome</name>
    <dbReference type="NCBI Taxonomy" id="1070528"/>
    <lineage>
        <taxon>unclassified sequences</taxon>
        <taxon>metagenomes</taxon>
        <taxon>organismal metagenomes</taxon>
    </lineage>
</organism>
<feature type="transmembrane region" description="Helical" evidence="1">
    <location>
        <begin position="7"/>
        <end position="26"/>
    </location>
</feature>
<reference evidence="2" key="1">
    <citation type="journal article" date="2020" name="Nature">
        <title>Giant virus diversity and host interactions through global metagenomics.</title>
        <authorList>
            <person name="Schulz F."/>
            <person name="Roux S."/>
            <person name="Paez-Espino D."/>
            <person name="Jungbluth S."/>
            <person name="Walsh D.A."/>
            <person name="Denef V.J."/>
            <person name="McMahon K.D."/>
            <person name="Konstantinidis K.T."/>
            <person name="Eloe-Fadrosh E.A."/>
            <person name="Kyrpides N.C."/>
            <person name="Woyke T."/>
        </authorList>
    </citation>
    <scope>NUCLEOTIDE SEQUENCE</scope>
    <source>
        <strain evidence="2">GVMAG-S-1039698-54</strain>
    </source>
</reference>
<proteinExistence type="predicted"/>
<keyword evidence="1" id="KW-0472">Membrane</keyword>
<accession>A0A6C0AKA2</accession>